<dbReference type="AlphaFoldDB" id="A0A8H4PPU5"/>
<name>A0A8H4PPU5_9HYPO</name>
<evidence type="ECO:0000313" key="2">
    <source>
        <dbReference type="Proteomes" id="UP000557566"/>
    </source>
</evidence>
<accession>A0A8H4PPU5</accession>
<evidence type="ECO:0000313" key="1">
    <source>
        <dbReference type="EMBL" id="KAF4508201.1"/>
    </source>
</evidence>
<dbReference type="EMBL" id="JAAVMX010000005">
    <property type="protein sequence ID" value="KAF4508201.1"/>
    <property type="molecule type" value="Genomic_DNA"/>
</dbReference>
<proteinExistence type="predicted"/>
<gene>
    <name evidence="1" type="ORF">G6O67_004611</name>
</gene>
<sequence>MAPIYSWAGAYISRFFTNSSRFFTNSSRFFTNSSRFFTNSSRFFTISSRFFTNSSRFFTNSSRFFTNASSSQLFSIPTIKMPATRSFCDAAFPAKPYMTLTDGPNKTVGLRMTSLCALMCHGLAAMTDDVSVMLRDRLWENQVEHGGYNAGDFITIELFDKNKTELKSSMKKVDGEDDTVMSLVDMVNGLASDFRAMLNRLDDEYRESFDFTTEMDKIPVVSPHEIVLWCAHNKRDVREDMSTQPTDIVLGAMMANFLCSLGRPITQTPVPQFELVRGKKTTTFSEVFKPRVFFLCTGLTNVPGVTRHNCTHIGATQERLRSWKELQAVRRAARDESIPADVRQAWTAHLAQMEVAERGVGQDQLLAMT</sequence>
<keyword evidence="2" id="KW-1185">Reference proteome</keyword>
<reference evidence="1 2" key="1">
    <citation type="journal article" date="2020" name="Genome Biol. Evol.">
        <title>A new high-quality draft genome assembly of the Chinese cordyceps Ophiocordyceps sinensis.</title>
        <authorList>
            <person name="Shu R."/>
            <person name="Zhang J."/>
            <person name="Meng Q."/>
            <person name="Zhang H."/>
            <person name="Zhou G."/>
            <person name="Li M."/>
            <person name="Wu P."/>
            <person name="Zhao Y."/>
            <person name="Chen C."/>
            <person name="Qin Q."/>
        </authorList>
    </citation>
    <scope>NUCLEOTIDE SEQUENCE [LARGE SCALE GENOMIC DNA]</scope>
    <source>
        <strain evidence="1 2">IOZ07</strain>
    </source>
</reference>
<comment type="caution">
    <text evidence="1">The sequence shown here is derived from an EMBL/GenBank/DDBJ whole genome shotgun (WGS) entry which is preliminary data.</text>
</comment>
<dbReference type="Proteomes" id="UP000557566">
    <property type="component" value="Unassembled WGS sequence"/>
</dbReference>
<protein>
    <submittedName>
        <fullName evidence="1">Uncharacterized protein</fullName>
    </submittedName>
</protein>
<organism evidence="1 2">
    <name type="scientific">Ophiocordyceps sinensis</name>
    <dbReference type="NCBI Taxonomy" id="72228"/>
    <lineage>
        <taxon>Eukaryota</taxon>
        <taxon>Fungi</taxon>
        <taxon>Dikarya</taxon>
        <taxon>Ascomycota</taxon>
        <taxon>Pezizomycotina</taxon>
        <taxon>Sordariomycetes</taxon>
        <taxon>Hypocreomycetidae</taxon>
        <taxon>Hypocreales</taxon>
        <taxon>Ophiocordycipitaceae</taxon>
        <taxon>Ophiocordyceps</taxon>
    </lineage>
</organism>